<evidence type="ECO:0000313" key="3">
    <source>
        <dbReference type="EMBL" id="NIJ08899.1"/>
    </source>
</evidence>
<dbReference type="Pfam" id="PF11233">
    <property type="entry name" value="DUF3035"/>
    <property type="match status" value="1"/>
</dbReference>
<accession>A0ABX0TXJ8</accession>
<dbReference type="InterPro" id="IPR021395">
    <property type="entry name" value="DUF3035"/>
</dbReference>
<feature type="compositionally biased region" description="Low complexity" evidence="1">
    <location>
        <begin position="132"/>
        <end position="152"/>
    </location>
</feature>
<sequence length="152" mass="15003">MLKRIGVLGAPVALLALAGCHQSRTGVFAQGHNGVPNEFVVGRSAPLVIPPDFALVPPRPGAPRPQEADSSTQALGALFPPAVQPSAGEQALLGATGANPPVGIRSEAGSPGTEVVNKGQATQNILNAPAGTTSQTAAAVSPTTAAPATPPK</sequence>
<dbReference type="RefSeq" id="WP_208408699.1">
    <property type="nucleotide sequence ID" value="NZ_JAAOZC010000006.1"/>
</dbReference>
<comment type="caution">
    <text evidence="3">The sequence shown here is derived from an EMBL/GenBank/DDBJ whole genome shotgun (WGS) entry which is preliminary data.</text>
</comment>
<evidence type="ECO:0000313" key="4">
    <source>
        <dbReference type="Proteomes" id="UP000727456"/>
    </source>
</evidence>
<keyword evidence="4" id="KW-1185">Reference proteome</keyword>
<evidence type="ECO:0000256" key="1">
    <source>
        <dbReference type="SAM" id="MobiDB-lite"/>
    </source>
</evidence>
<dbReference type="PROSITE" id="PS51257">
    <property type="entry name" value="PROKAR_LIPOPROTEIN"/>
    <property type="match status" value="1"/>
</dbReference>
<evidence type="ECO:0000256" key="2">
    <source>
        <dbReference type="SAM" id="SignalP"/>
    </source>
</evidence>
<protein>
    <recommendedName>
        <fullName evidence="5">DUF3035 domain-containing protein</fullName>
    </recommendedName>
</protein>
<name>A0ABX0TXJ8_9SPHN</name>
<evidence type="ECO:0008006" key="5">
    <source>
        <dbReference type="Google" id="ProtNLM"/>
    </source>
</evidence>
<feature type="region of interest" description="Disordered" evidence="1">
    <location>
        <begin position="129"/>
        <end position="152"/>
    </location>
</feature>
<keyword evidence="2" id="KW-0732">Signal</keyword>
<gene>
    <name evidence="3" type="ORF">FHS31_002523</name>
</gene>
<reference evidence="3 4" key="1">
    <citation type="submission" date="2020-03" db="EMBL/GenBank/DDBJ databases">
        <title>Genomic Encyclopedia of Type Strains, Phase III (KMG-III): the genomes of soil and plant-associated and newly described type strains.</title>
        <authorList>
            <person name="Whitman W."/>
        </authorList>
    </citation>
    <scope>NUCLEOTIDE SEQUENCE [LARGE SCALE GENOMIC DNA]</scope>
    <source>
        <strain evidence="3 4">CECT 8804</strain>
    </source>
</reference>
<proteinExistence type="predicted"/>
<feature type="chain" id="PRO_5045224574" description="DUF3035 domain-containing protein" evidence="2">
    <location>
        <begin position="19"/>
        <end position="152"/>
    </location>
</feature>
<feature type="region of interest" description="Disordered" evidence="1">
    <location>
        <begin position="89"/>
        <end position="115"/>
    </location>
</feature>
<dbReference type="Proteomes" id="UP000727456">
    <property type="component" value="Unassembled WGS sequence"/>
</dbReference>
<organism evidence="3 4">
    <name type="scientific">Sphingomonas vulcanisoli</name>
    <dbReference type="NCBI Taxonomy" id="1658060"/>
    <lineage>
        <taxon>Bacteria</taxon>
        <taxon>Pseudomonadati</taxon>
        <taxon>Pseudomonadota</taxon>
        <taxon>Alphaproteobacteria</taxon>
        <taxon>Sphingomonadales</taxon>
        <taxon>Sphingomonadaceae</taxon>
        <taxon>Sphingomonas</taxon>
    </lineage>
</organism>
<dbReference type="EMBL" id="JAAOZC010000006">
    <property type="protein sequence ID" value="NIJ08899.1"/>
    <property type="molecule type" value="Genomic_DNA"/>
</dbReference>
<feature type="signal peptide" evidence="2">
    <location>
        <begin position="1"/>
        <end position="18"/>
    </location>
</feature>